<keyword evidence="4" id="KW-0238">DNA-binding</keyword>
<dbReference type="NCBIfam" id="TIGR00573">
    <property type="entry name" value="dnaq"/>
    <property type="match status" value="1"/>
</dbReference>
<dbReference type="SUPFAM" id="SSF53098">
    <property type="entry name" value="Ribonuclease H-like"/>
    <property type="match status" value="1"/>
</dbReference>
<dbReference type="InterPro" id="IPR013520">
    <property type="entry name" value="Ribonucl_H"/>
</dbReference>
<gene>
    <name evidence="6" type="ORF">ACFOX0_07780</name>
</gene>
<evidence type="ECO:0000313" key="6">
    <source>
        <dbReference type="EMBL" id="MFC4105833.1"/>
    </source>
</evidence>
<keyword evidence="2" id="KW-0378">Hydrolase</keyword>
<dbReference type="Pfam" id="PF00929">
    <property type="entry name" value="RNase_T"/>
    <property type="match status" value="1"/>
</dbReference>
<evidence type="ECO:0000256" key="4">
    <source>
        <dbReference type="ARBA" id="ARBA00023125"/>
    </source>
</evidence>
<organism evidence="6 7">
    <name type="scientific">Micromonospora zhanjiangensis</name>
    <dbReference type="NCBI Taxonomy" id="1522057"/>
    <lineage>
        <taxon>Bacteria</taxon>
        <taxon>Bacillati</taxon>
        <taxon>Actinomycetota</taxon>
        <taxon>Actinomycetes</taxon>
        <taxon>Micromonosporales</taxon>
        <taxon>Micromonosporaceae</taxon>
        <taxon>Micromonospora</taxon>
    </lineage>
</organism>
<dbReference type="SMART" id="SM00479">
    <property type="entry name" value="EXOIII"/>
    <property type="match status" value="1"/>
</dbReference>
<evidence type="ECO:0000256" key="1">
    <source>
        <dbReference type="ARBA" id="ARBA00022722"/>
    </source>
</evidence>
<comment type="caution">
    <text evidence="6">The sequence shown here is derived from an EMBL/GenBank/DDBJ whole genome shotgun (WGS) entry which is preliminary data.</text>
</comment>
<dbReference type="InterPro" id="IPR055370">
    <property type="entry name" value="Lsr2_DNA-bd"/>
</dbReference>
<name>A0ABV8KIC0_9ACTN</name>
<keyword evidence="7" id="KW-1185">Reference proteome</keyword>
<dbReference type="InterPro" id="IPR036397">
    <property type="entry name" value="RNaseH_sf"/>
</dbReference>
<sequence>MGILDGVRRRLQASTLAHQRLQSAFDPVPTAVAPTTGGFVVVDVETTGLRTFKDRVVEIAVITTDRSGRTVDEWATLVNPDGPVGATRVHGITAAEVRRAPRFGDLIGELTGRLAGRALVAHNAPFDIGFLQNEYERAGWTMPVCPYLCTLDASWTYLPHLDRRRLSDCCSASSIRLDDAHSALGDARATAALLVSYLDPDRGLQPQRDHLGLPATAARIPWPAIPRRAVEIAVRHPAESAPVPAQAGTLSALLDDLPLSATLEEGAPIGATAYLELLAEAFEDGILTSEEAAALASLAKTYSLTREQVEAAHRGFLLALAHKAIEDGTVTRDERQELLGAALVLGYNDGIVRAVLDEARAALTEQRGKTCRPLPDSWVHGEPLHVGDGVAFTGCDELVRARLEGQAKASGLRVTGSVSRRTVVLVTDGSVPDTRKAQAARQFGTRTVEPGIFAELVQYVQPATTVPASRTRSPISPAPVQSATINTTVSDSPVSNAVIRAWARAQGKPVGVRGRIPIDVVTAYHAAHGLDVAVPRCEQSRDS</sequence>
<dbReference type="Gene3D" id="3.30.420.10">
    <property type="entry name" value="Ribonuclease H-like superfamily/Ribonuclease H"/>
    <property type="match status" value="1"/>
</dbReference>
<dbReference type="InterPro" id="IPR036420">
    <property type="entry name" value="BRCT_dom_sf"/>
</dbReference>
<keyword evidence="1" id="KW-0540">Nuclease</keyword>
<evidence type="ECO:0000256" key="2">
    <source>
        <dbReference type="ARBA" id="ARBA00022801"/>
    </source>
</evidence>
<dbReference type="EMBL" id="JBHSBN010000004">
    <property type="protein sequence ID" value="MFC4105833.1"/>
    <property type="molecule type" value="Genomic_DNA"/>
</dbReference>
<dbReference type="InterPro" id="IPR036625">
    <property type="entry name" value="E3-bd_dom_sf"/>
</dbReference>
<dbReference type="Gene3D" id="3.40.50.10190">
    <property type="entry name" value="BRCT domain"/>
    <property type="match status" value="1"/>
</dbReference>
<dbReference type="RefSeq" id="WP_377543148.1">
    <property type="nucleotide sequence ID" value="NZ_JBHSBN010000004.1"/>
</dbReference>
<proteinExistence type="predicted"/>
<dbReference type="Pfam" id="PF23359">
    <property type="entry name" value="Lsr2_DNA-bd"/>
    <property type="match status" value="1"/>
</dbReference>
<feature type="domain" description="Exonuclease" evidence="5">
    <location>
        <begin position="38"/>
        <end position="203"/>
    </location>
</feature>
<dbReference type="Gene3D" id="4.10.320.10">
    <property type="entry name" value="E3-binding domain"/>
    <property type="match status" value="1"/>
</dbReference>
<evidence type="ECO:0000256" key="3">
    <source>
        <dbReference type="ARBA" id="ARBA00022839"/>
    </source>
</evidence>
<dbReference type="PANTHER" id="PTHR30231:SF4">
    <property type="entry name" value="PROTEIN NEN2"/>
    <property type="match status" value="1"/>
</dbReference>
<evidence type="ECO:0000259" key="5">
    <source>
        <dbReference type="SMART" id="SM00479"/>
    </source>
</evidence>
<dbReference type="CDD" id="cd06127">
    <property type="entry name" value="DEDDh"/>
    <property type="match status" value="1"/>
</dbReference>
<accession>A0ABV8KIC0</accession>
<reference evidence="7" key="1">
    <citation type="journal article" date="2019" name="Int. J. Syst. Evol. Microbiol.">
        <title>The Global Catalogue of Microorganisms (GCM) 10K type strain sequencing project: providing services to taxonomists for standard genome sequencing and annotation.</title>
        <authorList>
            <consortium name="The Broad Institute Genomics Platform"/>
            <consortium name="The Broad Institute Genome Sequencing Center for Infectious Disease"/>
            <person name="Wu L."/>
            <person name="Ma J."/>
        </authorList>
    </citation>
    <scope>NUCLEOTIDE SEQUENCE [LARGE SCALE GENOMIC DNA]</scope>
    <source>
        <strain evidence="7">2902at01</strain>
    </source>
</reference>
<dbReference type="Proteomes" id="UP001595868">
    <property type="component" value="Unassembled WGS sequence"/>
</dbReference>
<dbReference type="InterPro" id="IPR012337">
    <property type="entry name" value="RNaseH-like_sf"/>
</dbReference>
<protein>
    <submittedName>
        <fullName evidence="6">Histone-like nucleoid-structuring protein Lsr2</fullName>
    </submittedName>
</protein>
<keyword evidence="3" id="KW-0269">Exonuclease</keyword>
<dbReference type="InterPro" id="IPR006054">
    <property type="entry name" value="DnaQ"/>
</dbReference>
<evidence type="ECO:0000313" key="7">
    <source>
        <dbReference type="Proteomes" id="UP001595868"/>
    </source>
</evidence>
<dbReference type="PANTHER" id="PTHR30231">
    <property type="entry name" value="DNA POLYMERASE III SUBUNIT EPSILON"/>
    <property type="match status" value="1"/>
</dbReference>